<proteinExistence type="predicted"/>
<sequence>VGKVEVAVHPHRGVAGNIICPQVAGKQAVQPPNGAAKRVVVRIQSLRKNRVLNGHVHRRQLVGRARLGVVVHVPVDGHILIQAPARRHVVDADIAHRVAAQAIVAAGHVGSAT</sequence>
<name>A0A699X0S1_TANCI</name>
<protein>
    <submittedName>
        <fullName evidence="1">Uncharacterized protein</fullName>
    </submittedName>
</protein>
<evidence type="ECO:0000313" key="1">
    <source>
        <dbReference type="EMBL" id="GFD51478.1"/>
    </source>
</evidence>
<reference evidence="1" key="1">
    <citation type="journal article" date="2019" name="Sci. Rep.">
        <title>Draft genome of Tanacetum cinerariifolium, the natural source of mosquito coil.</title>
        <authorList>
            <person name="Yamashiro T."/>
            <person name="Shiraishi A."/>
            <person name="Satake H."/>
            <person name="Nakayama K."/>
        </authorList>
    </citation>
    <scope>NUCLEOTIDE SEQUENCE</scope>
</reference>
<feature type="non-terminal residue" evidence="1">
    <location>
        <position position="1"/>
    </location>
</feature>
<comment type="caution">
    <text evidence="1">The sequence shown here is derived from an EMBL/GenBank/DDBJ whole genome shotgun (WGS) entry which is preliminary data.</text>
</comment>
<organism evidence="1">
    <name type="scientific">Tanacetum cinerariifolium</name>
    <name type="common">Dalmatian daisy</name>
    <name type="synonym">Chrysanthemum cinerariifolium</name>
    <dbReference type="NCBI Taxonomy" id="118510"/>
    <lineage>
        <taxon>Eukaryota</taxon>
        <taxon>Viridiplantae</taxon>
        <taxon>Streptophyta</taxon>
        <taxon>Embryophyta</taxon>
        <taxon>Tracheophyta</taxon>
        <taxon>Spermatophyta</taxon>
        <taxon>Magnoliopsida</taxon>
        <taxon>eudicotyledons</taxon>
        <taxon>Gunneridae</taxon>
        <taxon>Pentapetalae</taxon>
        <taxon>asterids</taxon>
        <taxon>campanulids</taxon>
        <taxon>Asterales</taxon>
        <taxon>Asteraceae</taxon>
        <taxon>Asteroideae</taxon>
        <taxon>Anthemideae</taxon>
        <taxon>Anthemidinae</taxon>
        <taxon>Tanacetum</taxon>
    </lineage>
</organism>
<feature type="non-terminal residue" evidence="1">
    <location>
        <position position="113"/>
    </location>
</feature>
<gene>
    <name evidence="1" type="ORF">Tci_923447</name>
</gene>
<dbReference type="EMBL" id="BKCJ011770782">
    <property type="protein sequence ID" value="GFD51478.1"/>
    <property type="molecule type" value="Genomic_DNA"/>
</dbReference>
<dbReference type="AlphaFoldDB" id="A0A699X0S1"/>
<accession>A0A699X0S1</accession>